<reference evidence="1 2" key="1">
    <citation type="journal article" date="2024" name="Plant Biotechnol. J.">
        <title>Genome and CRISPR/Cas9 system of a widespread forest tree (Populus alba) in the world.</title>
        <authorList>
            <person name="Liu Y.J."/>
            <person name="Jiang P.F."/>
            <person name="Han X.M."/>
            <person name="Li X.Y."/>
            <person name="Wang H.M."/>
            <person name="Wang Y.J."/>
            <person name="Wang X.X."/>
            <person name="Zeng Q.Y."/>
        </authorList>
    </citation>
    <scope>NUCLEOTIDE SEQUENCE [LARGE SCALE GENOMIC DNA]</scope>
    <source>
        <strain evidence="2">cv. PAL-ZL1</strain>
    </source>
</reference>
<protein>
    <submittedName>
        <fullName evidence="1">Uncharacterized protein</fullName>
    </submittedName>
</protein>
<comment type="caution">
    <text evidence="1">The sequence shown here is derived from an EMBL/GenBank/DDBJ whole genome shotgun (WGS) entry which is preliminary data.</text>
</comment>
<sequence length="644" mass="70011">MAQKLKLKVLTLITKLSDRDTYKIASTELEKIAGSLDSTTLPTFLSCILSTDANDKPLVRKQCLHLLSTLPALYSNSLSNSLPKILSYITRRLRDPDSSVIRSQCLTAITSLASNITKLPFSTAFLKQLSESVFTEQELNAQIGSALCLAAAIDAAPDPEPGRLGKVLVPRLERLVRSEGYKARFAGLVVVGSVIGVGGVSGIGGGIGGLVKCLVGFLSSEDWNSRKAAAEALRKLAVVERDGVAEFKSECLKVFENRRFDKVKATREVMNETIEAWKQVPDVSEEASPPPRSLASSREDASDKRHWSGSKNSCAAGSEATQMGKKSVLAIRTTPPDGSLAATARKRGPLKSTDKKTSLAMYGKVDQKKLMDWKVEISVPNSISSTAGGENDRNEKNANVSERRFAKPETKRALFSKNSDEKTLKFGGFKSGSRVAPCYEESPQSTAVASTGTENQHSNHKEPEDLSLIRNQLVQIERQQSSLLDLLQSFIGSSQNGMRSLETRVHGLELALDEISYDLAVSSRGMPNRDSNRTTCCLLPGADFLSSKFWRKTDGRYSNSRISSSRGTPLSAAVRNRADRNGQSETSNLGNQRLRLQSGAGFIVNPLAEIHGGARVNSEDVLQRSLLNGLLEVCKIQVSDKILF</sequence>
<keyword evidence="2" id="KW-1185">Reference proteome</keyword>
<organism evidence="1 2">
    <name type="scientific">Populus alba</name>
    <name type="common">White poplar</name>
    <dbReference type="NCBI Taxonomy" id="43335"/>
    <lineage>
        <taxon>Eukaryota</taxon>
        <taxon>Viridiplantae</taxon>
        <taxon>Streptophyta</taxon>
        <taxon>Embryophyta</taxon>
        <taxon>Tracheophyta</taxon>
        <taxon>Spermatophyta</taxon>
        <taxon>Magnoliopsida</taxon>
        <taxon>eudicotyledons</taxon>
        <taxon>Gunneridae</taxon>
        <taxon>Pentapetalae</taxon>
        <taxon>rosids</taxon>
        <taxon>fabids</taxon>
        <taxon>Malpighiales</taxon>
        <taxon>Salicaceae</taxon>
        <taxon>Saliceae</taxon>
        <taxon>Populus</taxon>
    </lineage>
</organism>
<dbReference type="Proteomes" id="UP000309997">
    <property type="component" value="Unassembled WGS sequence"/>
</dbReference>
<accession>A0ACC4AY99</accession>
<name>A0ACC4AY99_POPAL</name>
<gene>
    <name evidence="1" type="ORF">D5086_028273</name>
</gene>
<dbReference type="EMBL" id="RCHU02000015">
    <property type="protein sequence ID" value="KAL3571024.1"/>
    <property type="molecule type" value="Genomic_DNA"/>
</dbReference>
<evidence type="ECO:0000313" key="2">
    <source>
        <dbReference type="Proteomes" id="UP000309997"/>
    </source>
</evidence>
<evidence type="ECO:0000313" key="1">
    <source>
        <dbReference type="EMBL" id="KAL3571024.1"/>
    </source>
</evidence>
<proteinExistence type="predicted"/>
<feature type="non-terminal residue" evidence="1">
    <location>
        <position position="644"/>
    </location>
</feature>